<comment type="caution">
    <text evidence="3">The sequence shown here is derived from an EMBL/GenBank/DDBJ whole genome shotgun (WGS) entry which is preliminary data.</text>
</comment>
<dbReference type="Gene3D" id="3.90.1300.10">
    <property type="entry name" value="Amidase signature (AS) domain"/>
    <property type="match status" value="1"/>
</dbReference>
<dbReference type="InterPro" id="IPR000120">
    <property type="entry name" value="Amidase"/>
</dbReference>
<proteinExistence type="predicted"/>
<dbReference type="RefSeq" id="WP_378262354.1">
    <property type="nucleotide sequence ID" value="NZ_JBHUKR010000004.1"/>
</dbReference>
<dbReference type="Proteomes" id="UP001597417">
    <property type="component" value="Unassembled WGS sequence"/>
</dbReference>
<dbReference type="PANTHER" id="PTHR11895">
    <property type="entry name" value="TRANSAMIDASE"/>
    <property type="match status" value="1"/>
</dbReference>
<dbReference type="Pfam" id="PF01425">
    <property type="entry name" value="Amidase"/>
    <property type="match status" value="2"/>
</dbReference>
<evidence type="ECO:0000313" key="3">
    <source>
        <dbReference type="EMBL" id="MFD2416019.1"/>
    </source>
</evidence>
<name>A0ABW5FLU3_9PSEU</name>
<evidence type="ECO:0000313" key="4">
    <source>
        <dbReference type="Proteomes" id="UP001597417"/>
    </source>
</evidence>
<organism evidence="3 4">
    <name type="scientific">Amycolatopsis pigmentata</name>
    <dbReference type="NCBI Taxonomy" id="450801"/>
    <lineage>
        <taxon>Bacteria</taxon>
        <taxon>Bacillati</taxon>
        <taxon>Actinomycetota</taxon>
        <taxon>Actinomycetes</taxon>
        <taxon>Pseudonocardiales</taxon>
        <taxon>Pseudonocardiaceae</taxon>
        <taxon>Amycolatopsis</taxon>
    </lineage>
</organism>
<feature type="domain" description="Amidase" evidence="2">
    <location>
        <begin position="92"/>
        <end position="296"/>
    </location>
</feature>
<sequence length="553" mass="57758">MAMPRGRIRGFVRRPTPEQLTEIGAAEHLSLTPREAEQYAAVLDQTLASVDRLDELHAPATPLTFTDRDPGGPVSDAEDPYHAFVRRCHVKGAPDGPLAGLTVGVKDNLAVAGIPITNASRTLTYTPVTDAVVVTRLLEAGADIVGKTNLDDFSTSGTGESSWYGPARNAVDPARSSGGSSGGSGSAVRSGAVDLAIGVDEGGSARIPASFNGVVSIKPTQGLVPSHGLTYMDHTIDAVCPMARTVELTARMLDVMSGHSDRDPQWVRGKPEPTKAAAGLAGGVDGLRIGVVTEAVSGIGGAFIAEADRVRVSRNTQQSCDPASCEPGVLAGFESACTALRDAGATVSPVSIPLWTDGWAIATTLLLHLAWLTTQSDGAGYSHLGEVDVERTHAFGLVRRLEADSFPPFFKVWLLGGRYLHDNYFSTYFAKAANLRRALTAQIDEALSSFDLLVTPTTPQVAPVLLDRPAEDPELLTRGTTMVANTCVLNLSGHPALAVPSGVDPETAMPTSIQIIAPHWADALTFRAGAVVERAAGVTPGGAAEVAMAAARP</sequence>
<dbReference type="InterPro" id="IPR023631">
    <property type="entry name" value="Amidase_dom"/>
</dbReference>
<evidence type="ECO:0000259" key="2">
    <source>
        <dbReference type="Pfam" id="PF01425"/>
    </source>
</evidence>
<gene>
    <name evidence="3" type="ORF">ACFSXZ_06740</name>
</gene>
<protein>
    <submittedName>
        <fullName evidence="3">Amidase family protein</fullName>
    </submittedName>
</protein>
<dbReference type="EMBL" id="JBHUKR010000004">
    <property type="protein sequence ID" value="MFD2416019.1"/>
    <property type="molecule type" value="Genomic_DNA"/>
</dbReference>
<accession>A0ABW5FLU3</accession>
<reference evidence="4" key="1">
    <citation type="journal article" date="2019" name="Int. J. Syst. Evol. Microbiol.">
        <title>The Global Catalogue of Microorganisms (GCM) 10K type strain sequencing project: providing services to taxonomists for standard genome sequencing and annotation.</title>
        <authorList>
            <consortium name="The Broad Institute Genomics Platform"/>
            <consortium name="The Broad Institute Genome Sequencing Center for Infectious Disease"/>
            <person name="Wu L."/>
            <person name="Ma J."/>
        </authorList>
    </citation>
    <scope>NUCLEOTIDE SEQUENCE [LARGE SCALE GENOMIC DNA]</scope>
    <source>
        <strain evidence="4">CGMCC 4.7645</strain>
    </source>
</reference>
<evidence type="ECO:0000256" key="1">
    <source>
        <dbReference type="SAM" id="MobiDB-lite"/>
    </source>
</evidence>
<dbReference type="InterPro" id="IPR036928">
    <property type="entry name" value="AS_sf"/>
</dbReference>
<feature type="domain" description="Amidase" evidence="2">
    <location>
        <begin position="310"/>
        <end position="524"/>
    </location>
</feature>
<dbReference type="Gene3D" id="1.10.20.60">
    <property type="entry name" value="Glu-tRNAGln amidotransferase C subunit, N-terminal domain"/>
    <property type="match status" value="1"/>
</dbReference>
<dbReference type="PANTHER" id="PTHR11895:SF170">
    <property type="entry name" value="AMIDASE"/>
    <property type="match status" value="1"/>
</dbReference>
<feature type="region of interest" description="Disordered" evidence="1">
    <location>
        <begin position="154"/>
        <end position="186"/>
    </location>
</feature>
<dbReference type="SUPFAM" id="SSF75304">
    <property type="entry name" value="Amidase signature (AS) enzymes"/>
    <property type="match status" value="1"/>
</dbReference>
<keyword evidence="4" id="KW-1185">Reference proteome</keyword>